<comment type="caution">
    <text evidence="2">The sequence shown here is derived from an EMBL/GenBank/DDBJ whole genome shotgun (WGS) entry which is preliminary data.</text>
</comment>
<keyword evidence="1" id="KW-0812">Transmembrane</keyword>
<evidence type="ECO:0000313" key="2">
    <source>
        <dbReference type="EMBL" id="TDG42127.1"/>
    </source>
</evidence>
<organism evidence="2 3">
    <name type="scientific">Drosophila navojoa</name>
    <name type="common">Fruit fly</name>
    <dbReference type="NCBI Taxonomy" id="7232"/>
    <lineage>
        <taxon>Eukaryota</taxon>
        <taxon>Metazoa</taxon>
        <taxon>Ecdysozoa</taxon>
        <taxon>Arthropoda</taxon>
        <taxon>Hexapoda</taxon>
        <taxon>Insecta</taxon>
        <taxon>Pterygota</taxon>
        <taxon>Neoptera</taxon>
        <taxon>Endopterygota</taxon>
        <taxon>Diptera</taxon>
        <taxon>Brachycera</taxon>
        <taxon>Muscomorpha</taxon>
        <taxon>Ephydroidea</taxon>
        <taxon>Drosophilidae</taxon>
        <taxon>Drosophila</taxon>
    </lineage>
</organism>
<dbReference type="AlphaFoldDB" id="A0A484AZS8"/>
<evidence type="ECO:0000256" key="1">
    <source>
        <dbReference type="SAM" id="Phobius"/>
    </source>
</evidence>
<dbReference type="Proteomes" id="UP000295192">
    <property type="component" value="Unassembled WGS sequence"/>
</dbReference>
<accession>A0A484AZS8</accession>
<dbReference type="EMBL" id="LSRL02000267">
    <property type="protein sequence ID" value="TDG42127.1"/>
    <property type="molecule type" value="Genomic_DNA"/>
</dbReference>
<gene>
    <name evidence="2" type="ORF">AWZ03_011459</name>
</gene>
<protein>
    <submittedName>
        <fullName evidence="2">Uncharacterized protein</fullName>
    </submittedName>
</protein>
<dbReference type="OrthoDB" id="1700726at2759"/>
<keyword evidence="3" id="KW-1185">Reference proteome</keyword>
<evidence type="ECO:0000313" key="3">
    <source>
        <dbReference type="Proteomes" id="UP000295192"/>
    </source>
</evidence>
<keyword evidence="1" id="KW-0472">Membrane</keyword>
<name>A0A484AZS8_DRONA</name>
<reference evidence="2 3" key="1">
    <citation type="journal article" date="2019" name="J. Hered.">
        <title>An Improved Genome Assembly for Drosophila navojoa, the Basal Species in the mojavensis Cluster.</title>
        <authorList>
            <person name="Vanderlinde T."/>
            <person name="Dupim E.G."/>
            <person name="Nazario-Yepiz N.O."/>
            <person name="Carvalho A.B."/>
        </authorList>
    </citation>
    <scope>NUCLEOTIDE SEQUENCE [LARGE SCALE GENOMIC DNA]</scope>
    <source>
        <strain evidence="2">Navoj_Jal97</strain>
        <tissue evidence="2">Whole organism</tissue>
    </source>
</reference>
<sequence length="102" mass="11477">MTPEKSVIAYINHLIVSNFSYFWDEIDGYLSYFGGTLGTLTLTSVAASLAYYFATRPIPEKPLVPLENQSPLLEWCEYSNPTLQLPAYPNSCQNVQHLRAGE</sequence>
<proteinExistence type="predicted"/>
<keyword evidence="1" id="KW-1133">Transmembrane helix</keyword>
<feature type="transmembrane region" description="Helical" evidence="1">
    <location>
        <begin position="29"/>
        <end position="53"/>
    </location>
</feature>
<dbReference type="STRING" id="7232.A0A484AZS8"/>